<evidence type="ECO:0000256" key="1">
    <source>
        <dbReference type="SAM" id="SignalP"/>
    </source>
</evidence>
<evidence type="ECO:0000313" key="3">
    <source>
        <dbReference type="EMBL" id="SHG73468.1"/>
    </source>
</evidence>
<dbReference type="EMBL" id="FQWQ01000001">
    <property type="protein sequence ID" value="SHG73468.1"/>
    <property type="molecule type" value="Genomic_DNA"/>
</dbReference>
<gene>
    <name evidence="3" type="ORF">SAMN04488109_1609</name>
</gene>
<dbReference type="SUPFAM" id="SSF49265">
    <property type="entry name" value="Fibronectin type III"/>
    <property type="match status" value="1"/>
</dbReference>
<accession>A0A1M5M8B7</accession>
<dbReference type="Gene3D" id="2.80.10.50">
    <property type="match status" value="4"/>
</dbReference>
<dbReference type="AlphaFoldDB" id="A0A1M5M8B7"/>
<evidence type="ECO:0000259" key="2">
    <source>
        <dbReference type="Pfam" id="PF18962"/>
    </source>
</evidence>
<keyword evidence="4" id="KW-1185">Reference proteome</keyword>
<reference evidence="3 4" key="1">
    <citation type="submission" date="2016-11" db="EMBL/GenBank/DDBJ databases">
        <authorList>
            <person name="Jaros S."/>
            <person name="Januszkiewicz K."/>
            <person name="Wedrychowicz H."/>
        </authorList>
    </citation>
    <scope>NUCLEOTIDE SEQUENCE [LARGE SCALE GENOMIC DNA]</scope>
    <source>
        <strain evidence="3 4">DSM 24574</strain>
    </source>
</reference>
<feature type="signal peptide" evidence="1">
    <location>
        <begin position="1"/>
        <end position="18"/>
    </location>
</feature>
<sequence>MKFITCCLLCLAVITCKAQLLTDFDVPFGEPPTYTQVCESVDGKYFVYGDIDKYGDESVGSLLKVDATGTRVPGFKTVQTDDRISQVIPLASGKILVHGYFRYINGVRCNYLARLNADGSVDESFVLQNNPSVGRLLLQSDGKMVTAIDDSDETRLVRYNADGSIDPSFAFSVPEPTWVDRIYLDRDDHVFVSTGSWIAPSALIKLKANGDVDDSFHYTYNFYGLPIGTIIFQDDGRLVFSATHVELGASTYHLMRLNPDGSKDNTFYTALANGIVLEVFGRQNGNIIFSTGYYLIDDQLAGIAELDKDGHFVRPVASSTLRDVRTINEDSGGNLLLTGRFEKIDGTDISHTAKIKPDNTVDLSFKVPIANINGVPTGNKQMAVQSTGKVLLTANTALLRLHPDGTIDNTFAPALPVSDQYYVGPVAVQDDDKIIVGGSSKLSEPTFVGRLNADGSLDATFQTGTGPQSDGYPGSVTRVIVKSGKIYVAGYFNSFNDNPSPGFAILDMNGKWIGPEKNGLGDSRQVNDMDVQSDGKIILITLAKDAVRLNADGSKDDSFTPAATGFGFRVDAQDRIYMRGWFYSDQGRTALVRLDKNGAVDNSFKTTLVDMSFGQFYFVQPLYDNMIAVGGGFSGFSDTSSPAVMILDDEGSPVAMNNPLDSMLSNTFVATYRDKTLYMFGRFSREHGMKVAAGAKIVFSDTTLGRFVVKAQKDEAAKLTWRNNVKDATGIRIERSTPDDAHFEVIDELAPNVTSYIAKDLQELTPYYFRITGYNDSYSSSFVGHDSTLIAPQPALPATKVTDDSFTANWKAIPLTDSVMLQVSSDNFVTFLPGYEKLILKGTNSATLTGLEVGQQIGYRVKRFRNGKSSDFSEVVTTSIVLAAEENVLSHLQVYPNPTRTQLTVTLPENTRQASASVHSLQGTRMASYALNSGTSQLDVQTLPAGVYILGIAVDGVSKNVKFVKLQ</sequence>
<dbReference type="InterPro" id="IPR003961">
    <property type="entry name" value="FN3_dom"/>
</dbReference>
<evidence type="ECO:0000313" key="4">
    <source>
        <dbReference type="Proteomes" id="UP000184212"/>
    </source>
</evidence>
<dbReference type="Proteomes" id="UP000184212">
    <property type="component" value="Unassembled WGS sequence"/>
</dbReference>
<organism evidence="3 4">
    <name type="scientific">Chryseolinea serpens</name>
    <dbReference type="NCBI Taxonomy" id="947013"/>
    <lineage>
        <taxon>Bacteria</taxon>
        <taxon>Pseudomonadati</taxon>
        <taxon>Bacteroidota</taxon>
        <taxon>Cytophagia</taxon>
        <taxon>Cytophagales</taxon>
        <taxon>Fulvivirgaceae</taxon>
        <taxon>Chryseolinea</taxon>
    </lineage>
</organism>
<dbReference type="SUPFAM" id="SSF101898">
    <property type="entry name" value="NHL repeat"/>
    <property type="match status" value="1"/>
</dbReference>
<dbReference type="InterPro" id="IPR013431">
    <property type="entry name" value="Delta_60_rpt"/>
</dbReference>
<name>A0A1M5M8B7_9BACT</name>
<dbReference type="STRING" id="947013.SAMN04488109_1609"/>
<dbReference type="NCBIfam" id="TIGR04183">
    <property type="entry name" value="Por_Secre_tail"/>
    <property type="match status" value="1"/>
</dbReference>
<dbReference type="CDD" id="cd00063">
    <property type="entry name" value="FN3"/>
    <property type="match status" value="1"/>
</dbReference>
<protein>
    <submittedName>
        <fullName evidence="3">Delta-60 repeat domain-containing protein/Por secretion system C-terminal sorting domain-containing protein</fullName>
    </submittedName>
</protein>
<dbReference type="InterPro" id="IPR013783">
    <property type="entry name" value="Ig-like_fold"/>
</dbReference>
<dbReference type="InterPro" id="IPR036116">
    <property type="entry name" value="FN3_sf"/>
</dbReference>
<dbReference type="InterPro" id="IPR026444">
    <property type="entry name" value="Secre_tail"/>
</dbReference>
<keyword evidence="1" id="KW-0732">Signal</keyword>
<dbReference type="Pfam" id="PF17164">
    <property type="entry name" value="DUF5122"/>
    <property type="match status" value="8"/>
</dbReference>
<dbReference type="Gene3D" id="2.60.40.10">
    <property type="entry name" value="Immunoglobulins"/>
    <property type="match status" value="1"/>
</dbReference>
<dbReference type="Pfam" id="PF18962">
    <property type="entry name" value="Por_Secre_tail"/>
    <property type="match status" value="1"/>
</dbReference>
<dbReference type="NCBIfam" id="TIGR02608">
    <property type="entry name" value="delta_60_rpt"/>
    <property type="match status" value="7"/>
</dbReference>
<proteinExistence type="predicted"/>
<feature type="domain" description="Secretion system C-terminal sorting" evidence="2">
    <location>
        <begin position="894"/>
        <end position="959"/>
    </location>
</feature>
<dbReference type="RefSeq" id="WP_073132590.1">
    <property type="nucleotide sequence ID" value="NZ_FQWQ01000001.1"/>
</dbReference>
<feature type="chain" id="PRO_5012725531" evidence="1">
    <location>
        <begin position="19"/>
        <end position="967"/>
    </location>
</feature>
<dbReference type="OrthoDB" id="9805017at2"/>